<name>A0A1J4S9L2_9BACT</name>
<comment type="subcellular location">
    <subcellularLocation>
        <location evidence="13">Cytoplasm</location>
    </subcellularLocation>
</comment>
<evidence type="ECO:0000256" key="11">
    <source>
        <dbReference type="ARBA" id="ARBA00023204"/>
    </source>
</evidence>
<gene>
    <name evidence="13" type="primary">ruvC</name>
    <name evidence="15" type="ORF">AUJ66_07365</name>
</gene>
<dbReference type="FunFam" id="3.30.420.10:FF:000002">
    <property type="entry name" value="Crossover junction endodeoxyribonuclease RuvC"/>
    <property type="match status" value="1"/>
</dbReference>
<evidence type="ECO:0000313" key="16">
    <source>
        <dbReference type="Proteomes" id="UP000182278"/>
    </source>
</evidence>
<evidence type="ECO:0000256" key="13">
    <source>
        <dbReference type="HAMAP-Rule" id="MF_00034"/>
    </source>
</evidence>
<keyword evidence="3 13" id="KW-0540">Nuclease</keyword>
<evidence type="ECO:0000313" key="15">
    <source>
        <dbReference type="EMBL" id="OIN96099.1"/>
    </source>
</evidence>
<dbReference type="NCBIfam" id="TIGR00228">
    <property type="entry name" value="ruvC"/>
    <property type="match status" value="1"/>
</dbReference>
<dbReference type="NCBIfam" id="NF000711">
    <property type="entry name" value="PRK00039.2-1"/>
    <property type="match status" value="1"/>
</dbReference>
<evidence type="ECO:0000256" key="8">
    <source>
        <dbReference type="ARBA" id="ARBA00022842"/>
    </source>
</evidence>
<feature type="active site" evidence="13">
    <location>
        <position position="140"/>
    </location>
</feature>
<evidence type="ECO:0000256" key="3">
    <source>
        <dbReference type="ARBA" id="ARBA00022722"/>
    </source>
</evidence>
<keyword evidence="5 13" id="KW-0255">Endonuclease</keyword>
<dbReference type="HAMAP" id="MF_00034">
    <property type="entry name" value="RuvC"/>
    <property type="match status" value="1"/>
</dbReference>
<dbReference type="GO" id="GO:0000287">
    <property type="term" value="F:magnesium ion binding"/>
    <property type="evidence" value="ECO:0007669"/>
    <property type="project" value="UniProtKB-UniRule"/>
</dbReference>
<dbReference type="InterPro" id="IPR020563">
    <property type="entry name" value="X-over_junc_endoDNase_Mg_BS"/>
</dbReference>
<comment type="catalytic activity">
    <reaction evidence="12 13">
        <text>Endonucleolytic cleavage at a junction such as a reciprocal single-stranded crossover between two homologous DNA duplexes (Holliday junction).</text>
        <dbReference type="EC" id="3.1.21.10"/>
    </reaction>
</comment>
<protein>
    <recommendedName>
        <fullName evidence="13 14">Crossover junction endodeoxyribonuclease RuvC</fullName>
        <ecNumber evidence="13 14">3.1.21.10</ecNumber>
    </recommendedName>
    <alternativeName>
        <fullName evidence="13">Holliday junction nuclease RuvC</fullName>
    </alternativeName>
    <alternativeName>
        <fullName evidence="13">Holliday junction resolvase RuvC</fullName>
    </alternativeName>
</protein>
<evidence type="ECO:0000256" key="12">
    <source>
        <dbReference type="ARBA" id="ARBA00029354"/>
    </source>
</evidence>
<comment type="subunit">
    <text evidence="13">Homodimer which binds Holliday junction (HJ) DNA. The HJ becomes 2-fold symmetrical on binding to RuvC with unstacked arms; it has a different conformation from HJ DNA in complex with RuvA. In the full resolvosome a probable DNA-RuvA(4)-RuvB(12)-RuvC(2) complex forms which resolves the HJ.</text>
</comment>
<dbReference type="GO" id="GO:0006310">
    <property type="term" value="P:DNA recombination"/>
    <property type="evidence" value="ECO:0007669"/>
    <property type="project" value="UniProtKB-UniRule"/>
</dbReference>
<comment type="similarity">
    <text evidence="1 13">Belongs to the RuvC family.</text>
</comment>
<dbReference type="GO" id="GO:0003677">
    <property type="term" value="F:DNA binding"/>
    <property type="evidence" value="ECO:0007669"/>
    <property type="project" value="UniProtKB-KW"/>
</dbReference>
<dbReference type="Pfam" id="PF02075">
    <property type="entry name" value="RuvC"/>
    <property type="match status" value="1"/>
</dbReference>
<dbReference type="InterPro" id="IPR036397">
    <property type="entry name" value="RNaseH_sf"/>
</dbReference>
<evidence type="ECO:0000256" key="10">
    <source>
        <dbReference type="ARBA" id="ARBA00023172"/>
    </source>
</evidence>
<dbReference type="InterPro" id="IPR012337">
    <property type="entry name" value="RNaseH-like_sf"/>
</dbReference>
<keyword evidence="11 13" id="KW-0234">DNA repair</keyword>
<evidence type="ECO:0000256" key="1">
    <source>
        <dbReference type="ARBA" id="ARBA00009518"/>
    </source>
</evidence>
<keyword evidence="8 13" id="KW-0460">Magnesium</keyword>
<comment type="caution">
    <text evidence="15">The sequence shown here is derived from an EMBL/GenBank/DDBJ whole genome shotgun (WGS) entry which is preliminary data.</text>
</comment>
<feature type="binding site" evidence="13">
    <location>
        <position position="140"/>
    </location>
    <ligand>
        <name>Mg(2+)</name>
        <dbReference type="ChEBI" id="CHEBI:18420"/>
        <label>1</label>
    </ligand>
</feature>
<comment type="function">
    <text evidence="13">The RuvA-RuvB-RuvC complex processes Holliday junction (HJ) DNA during genetic recombination and DNA repair. Endonuclease that resolves HJ intermediates. Cleaves cruciform DNA by making single-stranded nicks across the HJ at symmetrical positions within the homologous arms, yielding a 5'-phosphate and a 3'-hydroxyl group; requires a central core of homology in the junction. The consensus cleavage sequence is 5'-(A/T)TT(C/G)-3'. Cleavage occurs on the 3'-side of the TT dinucleotide at the point of strand exchange. HJ branch migration catalyzed by RuvA-RuvB allows RuvC to scan DNA until it finds its consensus sequence, where it cleaves and resolves the cruciform DNA.</text>
</comment>
<dbReference type="SUPFAM" id="SSF53098">
    <property type="entry name" value="Ribonuclease H-like"/>
    <property type="match status" value="1"/>
</dbReference>
<dbReference type="GO" id="GO:0048476">
    <property type="term" value="C:Holliday junction resolvase complex"/>
    <property type="evidence" value="ECO:0007669"/>
    <property type="project" value="UniProtKB-UniRule"/>
</dbReference>
<evidence type="ECO:0000256" key="7">
    <source>
        <dbReference type="ARBA" id="ARBA00022801"/>
    </source>
</evidence>
<evidence type="ECO:0000256" key="9">
    <source>
        <dbReference type="ARBA" id="ARBA00023125"/>
    </source>
</evidence>
<dbReference type="STRING" id="1817893.AUJ66_07365"/>
<dbReference type="Proteomes" id="UP000182278">
    <property type="component" value="Unassembled WGS sequence"/>
</dbReference>
<keyword evidence="9 13" id="KW-0238">DNA-binding</keyword>
<dbReference type="PANTHER" id="PTHR30194:SF3">
    <property type="entry name" value="CROSSOVER JUNCTION ENDODEOXYRIBONUCLEASE RUVC"/>
    <property type="match status" value="1"/>
</dbReference>
<dbReference type="PROSITE" id="PS01321">
    <property type="entry name" value="RUVC"/>
    <property type="match status" value="1"/>
</dbReference>
<dbReference type="EMBL" id="MNUO01000112">
    <property type="protein sequence ID" value="OIN96099.1"/>
    <property type="molecule type" value="Genomic_DNA"/>
</dbReference>
<dbReference type="Gene3D" id="3.30.420.10">
    <property type="entry name" value="Ribonuclease H-like superfamily/Ribonuclease H"/>
    <property type="match status" value="1"/>
</dbReference>
<dbReference type="GO" id="GO:0008821">
    <property type="term" value="F:crossover junction DNA endonuclease activity"/>
    <property type="evidence" value="ECO:0007669"/>
    <property type="project" value="UniProtKB-UniRule"/>
</dbReference>
<organism evidence="15 16">
    <name type="scientific">Candidatus Desantisbacteria bacterium CG1_02_38_46</name>
    <dbReference type="NCBI Taxonomy" id="1817893"/>
    <lineage>
        <taxon>Bacteria</taxon>
        <taxon>Candidatus Desantisiibacteriota</taxon>
    </lineage>
</organism>
<feature type="active site" evidence="13">
    <location>
        <position position="67"/>
    </location>
</feature>
<sequence length="166" mass="18009">MIVLGIDPGLATTGYGVLISRGGKVKMLGLGVINTNPGEPVPLRLKILSDKLNILVNKYNPNIVVLEKIFFCKNVKTAMIIGEAIGAISVTCANLSIDIVEYTPLEIKQAIVGYGLATKAQMQKMLQRLLCLDEIPKPDDAADALAVALTHIYSYKLKKRIAQMTK</sequence>
<accession>A0A1J4S9L2</accession>
<keyword evidence="2 13" id="KW-0963">Cytoplasm</keyword>
<dbReference type="GO" id="GO:0005737">
    <property type="term" value="C:cytoplasm"/>
    <property type="evidence" value="ECO:0007669"/>
    <property type="project" value="UniProtKB-SubCell"/>
</dbReference>
<dbReference type="PANTHER" id="PTHR30194">
    <property type="entry name" value="CROSSOVER JUNCTION ENDODEOXYRIBONUCLEASE RUVC"/>
    <property type="match status" value="1"/>
</dbReference>
<keyword evidence="6 13" id="KW-0227">DNA damage</keyword>
<keyword evidence="4 13" id="KW-0479">Metal-binding</keyword>
<feature type="active site" evidence="13">
    <location>
        <position position="7"/>
    </location>
</feature>
<dbReference type="AlphaFoldDB" id="A0A1J4S9L2"/>
<dbReference type="CDD" id="cd16962">
    <property type="entry name" value="RuvC"/>
    <property type="match status" value="1"/>
</dbReference>
<reference evidence="15 16" key="1">
    <citation type="journal article" date="2016" name="Environ. Microbiol.">
        <title>Genomic resolution of a cold subsurface aquifer community provides metabolic insights for novel microbes adapted to high CO concentrations.</title>
        <authorList>
            <person name="Probst A.J."/>
            <person name="Castelle C.J."/>
            <person name="Singh A."/>
            <person name="Brown C.T."/>
            <person name="Anantharaman K."/>
            <person name="Sharon I."/>
            <person name="Hug L.A."/>
            <person name="Burstein D."/>
            <person name="Emerson J.B."/>
            <person name="Thomas B.C."/>
            <person name="Banfield J.F."/>
        </authorList>
    </citation>
    <scope>NUCLEOTIDE SEQUENCE [LARGE SCALE GENOMIC DNA]</scope>
    <source>
        <strain evidence="15">CG1_02_38_46</strain>
    </source>
</reference>
<evidence type="ECO:0000256" key="2">
    <source>
        <dbReference type="ARBA" id="ARBA00022490"/>
    </source>
</evidence>
<comment type="cofactor">
    <cofactor evidence="13">
        <name>Mg(2+)</name>
        <dbReference type="ChEBI" id="CHEBI:18420"/>
    </cofactor>
    <text evidence="13">Binds 2 Mg(2+) ion per subunit.</text>
</comment>
<feature type="binding site" evidence="13">
    <location>
        <position position="7"/>
    </location>
    <ligand>
        <name>Mg(2+)</name>
        <dbReference type="ChEBI" id="CHEBI:18420"/>
        <label>1</label>
    </ligand>
</feature>
<dbReference type="PRINTS" id="PR00696">
    <property type="entry name" value="RSOLVASERUVC"/>
</dbReference>
<dbReference type="InterPro" id="IPR002176">
    <property type="entry name" value="X-over_junc_endoDNase_RuvC"/>
</dbReference>
<dbReference type="EC" id="3.1.21.10" evidence="13 14"/>
<evidence type="ECO:0000256" key="4">
    <source>
        <dbReference type="ARBA" id="ARBA00022723"/>
    </source>
</evidence>
<dbReference type="GO" id="GO:0006281">
    <property type="term" value="P:DNA repair"/>
    <property type="evidence" value="ECO:0007669"/>
    <property type="project" value="UniProtKB-UniRule"/>
</dbReference>
<evidence type="ECO:0000256" key="5">
    <source>
        <dbReference type="ARBA" id="ARBA00022759"/>
    </source>
</evidence>
<feature type="binding site" evidence="13">
    <location>
        <position position="67"/>
    </location>
    <ligand>
        <name>Mg(2+)</name>
        <dbReference type="ChEBI" id="CHEBI:18420"/>
        <label>2</label>
    </ligand>
</feature>
<proteinExistence type="inferred from homology"/>
<evidence type="ECO:0000256" key="14">
    <source>
        <dbReference type="NCBIfam" id="TIGR00228"/>
    </source>
</evidence>
<keyword evidence="7 13" id="KW-0378">Hydrolase</keyword>
<evidence type="ECO:0000256" key="6">
    <source>
        <dbReference type="ARBA" id="ARBA00022763"/>
    </source>
</evidence>
<keyword evidence="10 13" id="KW-0233">DNA recombination</keyword>